<dbReference type="AlphaFoldDB" id="U4LQQ7"/>
<dbReference type="EMBL" id="HF936249">
    <property type="protein sequence ID" value="CCX33889.1"/>
    <property type="molecule type" value="Genomic_DNA"/>
</dbReference>
<keyword evidence="4" id="KW-1185">Reference proteome</keyword>
<feature type="domain" description="DUF8212" evidence="2">
    <location>
        <begin position="167"/>
        <end position="298"/>
    </location>
</feature>
<feature type="region of interest" description="Disordered" evidence="1">
    <location>
        <begin position="700"/>
        <end position="875"/>
    </location>
</feature>
<reference evidence="3 4" key="1">
    <citation type="journal article" date="2013" name="PLoS Genet.">
        <title>The genome and development-dependent transcriptomes of Pyronema confluens: a window into fungal evolution.</title>
        <authorList>
            <person name="Traeger S."/>
            <person name="Altegoer F."/>
            <person name="Freitag M."/>
            <person name="Gabaldon T."/>
            <person name="Kempken F."/>
            <person name="Kumar A."/>
            <person name="Marcet-Houben M."/>
            <person name="Poggeler S."/>
            <person name="Stajich J.E."/>
            <person name="Nowrousian M."/>
        </authorList>
    </citation>
    <scope>NUCLEOTIDE SEQUENCE [LARGE SCALE GENOMIC DNA]</scope>
    <source>
        <strain evidence="4">CBS 100304</strain>
        <tissue evidence="3">Vegetative mycelium</tissue>
    </source>
</reference>
<dbReference type="STRING" id="1076935.U4LQQ7"/>
<dbReference type="Pfam" id="PF26640">
    <property type="entry name" value="DUF8212"/>
    <property type="match status" value="1"/>
</dbReference>
<evidence type="ECO:0000313" key="3">
    <source>
        <dbReference type="EMBL" id="CCX33889.1"/>
    </source>
</evidence>
<dbReference type="Proteomes" id="UP000018144">
    <property type="component" value="Unassembled WGS sequence"/>
</dbReference>
<dbReference type="PANTHER" id="PTHR10622">
    <property type="entry name" value="HET DOMAIN-CONTAINING PROTEIN"/>
    <property type="match status" value="1"/>
</dbReference>
<protein>
    <submittedName>
        <fullName evidence="3">Similar to Vegetative incompatibility protein HET-E-1 acc. no. Q00808</fullName>
    </submittedName>
</protein>
<organism evidence="3 4">
    <name type="scientific">Pyronema omphalodes (strain CBS 100304)</name>
    <name type="common">Pyronema confluens</name>
    <dbReference type="NCBI Taxonomy" id="1076935"/>
    <lineage>
        <taxon>Eukaryota</taxon>
        <taxon>Fungi</taxon>
        <taxon>Dikarya</taxon>
        <taxon>Ascomycota</taxon>
        <taxon>Pezizomycotina</taxon>
        <taxon>Pezizomycetes</taxon>
        <taxon>Pezizales</taxon>
        <taxon>Pyronemataceae</taxon>
        <taxon>Pyronema</taxon>
    </lineage>
</organism>
<gene>
    <name evidence="3" type="ORF">PCON_02131</name>
</gene>
<dbReference type="OrthoDB" id="2691269at2759"/>
<feature type="compositionally biased region" description="Pro residues" evidence="1">
    <location>
        <begin position="798"/>
        <end position="814"/>
    </location>
</feature>
<dbReference type="InterPro" id="IPR058525">
    <property type="entry name" value="DUF8212"/>
</dbReference>
<dbReference type="PANTHER" id="PTHR10622:SF10">
    <property type="entry name" value="HET DOMAIN-CONTAINING PROTEIN"/>
    <property type="match status" value="1"/>
</dbReference>
<evidence type="ECO:0000259" key="2">
    <source>
        <dbReference type="Pfam" id="PF26640"/>
    </source>
</evidence>
<feature type="compositionally biased region" description="Low complexity" evidence="1">
    <location>
        <begin position="762"/>
        <end position="774"/>
    </location>
</feature>
<feature type="compositionally biased region" description="Acidic residues" evidence="1">
    <location>
        <begin position="722"/>
        <end position="745"/>
    </location>
</feature>
<feature type="compositionally biased region" description="Basic and acidic residues" evidence="1">
    <location>
        <begin position="863"/>
        <end position="875"/>
    </location>
</feature>
<feature type="compositionally biased region" description="Basic and acidic residues" evidence="1">
    <location>
        <begin position="819"/>
        <end position="832"/>
    </location>
</feature>
<sequence length="875" mass="100588">MQLKTFNMTGTRDDPKYATLSHCWGPEEDEILFEDITDLQRAMKTKPKGYWKIPVASTSIMGPSFQRLSPLCMSGIDIHGTVLCTSKIAIVERCPVKLSMKEHALQGAGALDGDDIGWNPNTQDLSIAARMSWVANRQTSKPEDLAYCLFGILNVRMTIEYGEGGARAFKRLQEEILKSSNDHSIFTWQNRINLIIPWYSDADNDEHVFRERWHKSIKGPFADSPNLFKYSRDVLSIRPKTHSTMTNLGLHINFELIPISIHKIHQCMGFDKRFFRRATQELYEYGGLSFYIAVLHCTVDPAVNGGRQGNLGIYLVTSDNHVFTRVYSDSVVWVDSDLRNQVLFRTPDKNPPETKSRDIYFSVNPQKDVGIDLYLHPIDHYFVPSAQERNTDIYVMQNDKPELSVYVTAPNAQIERYPLEICNETWKQQRHPLEEELYYFQIEARRMSSIDEQWTAGLLVITNCPRGHVAILFHYRFATQLWYCAIMQISKLTTWEQLSKGNHAYKVNSERGEKIVDVIVEQMNTSTQNTPLIEEDPHPHVFKIETARLGKQYTIRDICEEGQWRRPIPNRRPTLTAFRRPRQIQDPISEPGVRVAIIRLSVSNRESVKACIRKMCRTVAVCVIFTGNRETGVSVRTHILYDSDREMILGDRRSILWDSIQDNMKDWRTEQERALISDDESCLSCELDSEGMLELVVRDSGEDPQAKAEYGSINSRASSDWSDSDPEYEDEDDEEDAVDEVDQVDQVDKRDERDEHDEHDNSNGSHESGESNQSDGSDESKKAENPNVRPINLHTLTPKPPYKPAVHPLLPPPPLKRRPSTEIRPRAEEIGVNKRPRVSGGSTTRENRIKALYEQQVQTNQIQDRDPNEMDWSRT</sequence>
<evidence type="ECO:0000313" key="4">
    <source>
        <dbReference type="Proteomes" id="UP000018144"/>
    </source>
</evidence>
<evidence type="ECO:0000256" key="1">
    <source>
        <dbReference type="SAM" id="MobiDB-lite"/>
    </source>
</evidence>
<feature type="compositionally biased region" description="Basic and acidic residues" evidence="1">
    <location>
        <begin position="746"/>
        <end position="761"/>
    </location>
</feature>
<name>U4LQQ7_PYROM</name>
<accession>U4LQQ7</accession>
<proteinExistence type="predicted"/>